<dbReference type="AlphaFoldDB" id="A0A4Q2RJY2"/>
<protein>
    <submittedName>
        <fullName evidence="3">SDR family oxidoreductase</fullName>
    </submittedName>
</protein>
<proteinExistence type="inferred from homology"/>
<dbReference type="InterPro" id="IPR036291">
    <property type="entry name" value="NAD(P)-bd_dom_sf"/>
</dbReference>
<organism evidence="3 4">
    <name type="scientific">Lichenibacterium ramalinae</name>
    <dbReference type="NCBI Taxonomy" id="2316527"/>
    <lineage>
        <taxon>Bacteria</taxon>
        <taxon>Pseudomonadati</taxon>
        <taxon>Pseudomonadota</taxon>
        <taxon>Alphaproteobacteria</taxon>
        <taxon>Hyphomicrobiales</taxon>
        <taxon>Lichenihabitantaceae</taxon>
        <taxon>Lichenibacterium</taxon>
    </lineage>
</organism>
<sequence length="257" mass="27181">MSIEHLFRLDGRVTVVTGAARGIGQCIASVLGQLGATVVLADRLPLVHETAAALAREGIAAEGLVLDVTDRPAVDDAVDGVVARHGRIDAMVANAGWSYEDASVDHSDENWSQALDINLNGVFYVVRRAGRHMVAQKKGAIVALSSIAGVKYVRPEHHVGYDVAKAGVAHMCRVLGCEWAAAGVRVNAVGPGYTDTEMLAEVGRTQPAVLKRWIDDIPMGRLLRREEIASAIAFLLSDAASGMTGQLMMVDAGYSAA</sequence>
<comment type="caution">
    <text evidence="3">The sequence shown here is derived from an EMBL/GenBank/DDBJ whole genome shotgun (WGS) entry which is preliminary data.</text>
</comment>
<gene>
    <name evidence="3" type="ORF">D3272_05490</name>
</gene>
<evidence type="ECO:0000313" key="4">
    <source>
        <dbReference type="Proteomes" id="UP000289411"/>
    </source>
</evidence>
<dbReference type="PANTHER" id="PTHR43008">
    <property type="entry name" value="BENZIL REDUCTASE"/>
    <property type="match status" value="1"/>
</dbReference>
<name>A0A4Q2RJY2_9HYPH</name>
<evidence type="ECO:0000256" key="1">
    <source>
        <dbReference type="ARBA" id="ARBA00006484"/>
    </source>
</evidence>
<dbReference type="OrthoDB" id="7568484at2"/>
<dbReference type="PRINTS" id="PR00081">
    <property type="entry name" value="GDHRDH"/>
</dbReference>
<dbReference type="Gene3D" id="3.40.50.720">
    <property type="entry name" value="NAD(P)-binding Rossmann-like Domain"/>
    <property type="match status" value="1"/>
</dbReference>
<dbReference type="EMBL" id="QYBC01000003">
    <property type="protein sequence ID" value="RYB06778.1"/>
    <property type="molecule type" value="Genomic_DNA"/>
</dbReference>
<dbReference type="InterPro" id="IPR002347">
    <property type="entry name" value="SDR_fam"/>
</dbReference>
<reference evidence="3 4" key="2">
    <citation type="submission" date="2019-02" db="EMBL/GenBank/DDBJ databases">
        <title>'Lichenibacterium ramalinii' gen. nov. sp. nov., 'Lichenibacterium minor' gen. nov. sp. nov.</title>
        <authorList>
            <person name="Pankratov T."/>
        </authorList>
    </citation>
    <scope>NUCLEOTIDE SEQUENCE [LARGE SCALE GENOMIC DNA]</scope>
    <source>
        <strain evidence="3 4">RmlP001</strain>
    </source>
</reference>
<dbReference type="Proteomes" id="UP000289411">
    <property type="component" value="Unassembled WGS sequence"/>
</dbReference>
<dbReference type="PANTHER" id="PTHR43008:SF4">
    <property type="entry name" value="CHAIN DEHYDROGENASE, PUTATIVE (AFU_ORTHOLOGUE AFUA_4G08710)-RELATED"/>
    <property type="match status" value="1"/>
</dbReference>
<keyword evidence="4" id="KW-1185">Reference proteome</keyword>
<dbReference type="SUPFAM" id="SSF51735">
    <property type="entry name" value="NAD(P)-binding Rossmann-fold domains"/>
    <property type="match status" value="1"/>
</dbReference>
<comment type="similarity">
    <text evidence="1">Belongs to the short-chain dehydrogenases/reductases (SDR) family.</text>
</comment>
<keyword evidence="2" id="KW-0560">Oxidoreductase</keyword>
<dbReference type="FunFam" id="3.40.50.720:FF:000084">
    <property type="entry name" value="Short-chain dehydrogenase reductase"/>
    <property type="match status" value="1"/>
</dbReference>
<evidence type="ECO:0000256" key="2">
    <source>
        <dbReference type="ARBA" id="ARBA00023002"/>
    </source>
</evidence>
<dbReference type="RefSeq" id="WP_129218133.1">
    <property type="nucleotide sequence ID" value="NZ_QYBC01000003.1"/>
</dbReference>
<dbReference type="GO" id="GO:0050664">
    <property type="term" value="F:oxidoreductase activity, acting on NAD(P)H, oxygen as acceptor"/>
    <property type="evidence" value="ECO:0007669"/>
    <property type="project" value="TreeGrafter"/>
</dbReference>
<accession>A0A4Q2RJY2</accession>
<dbReference type="Pfam" id="PF13561">
    <property type="entry name" value="adh_short_C2"/>
    <property type="match status" value="1"/>
</dbReference>
<evidence type="ECO:0000313" key="3">
    <source>
        <dbReference type="EMBL" id="RYB06778.1"/>
    </source>
</evidence>
<reference evidence="3 4" key="1">
    <citation type="submission" date="2018-09" db="EMBL/GenBank/DDBJ databases">
        <authorList>
            <person name="Grouzdev D.S."/>
            <person name="Krutkina M.S."/>
        </authorList>
    </citation>
    <scope>NUCLEOTIDE SEQUENCE [LARGE SCALE GENOMIC DNA]</scope>
    <source>
        <strain evidence="3 4">RmlP001</strain>
    </source>
</reference>